<dbReference type="CDD" id="cd00082">
    <property type="entry name" value="HisKA"/>
    <property type="match status" value="1"/>
</dbReference>
<dbReference type="InterPro" id="IPR003661">
    <property type="entry name" value="HisK_dim/P_dom"/>
</dbReference>
<comment type="catalytic activity">
    <reaction evidence="1">
        <text>ATP + protein L-histidine = ADP + protein N-phospho-L-histidine.</text>
        <dbReference type="EC" id="2.7.13.3"/>
    </reaction>
</comment>
<dbReference type="InterPro" id="IPR013783">
    <property type="entry name" value="Ig-like_fold"/>
</dbReference>
<dbReference type="InterPro" id="IPR036097">
    <property type="entry name" value="HisK_dim/P_sf"/>
</dbReference>
<comment type="caution">
    <text evidence="10">The sequence shown here is derived from an EMBL/GenBank/DDBJ whole genome shotgun (WGS) entry which is preliminary data.</text>
</comment>
<dbReference type="CDD" id="cd16922">
    <property type="entry name" value="HATPase_EvgS-ArcB-TorS-like"/>
    <property type="match status" value="1"/>
</dbReference>
<feature type="domain" description="Response regulatory" evidence="9">
    <location>
        <begin position="1090"/>
        <end position="1206"/>
    </location>
</feature>
<dbReference type="Gene3D" id="2.60.40.10">
    <property type="entry name" value="Immunoglobulins"/>
    <property type="match status" value="1"/>
</dbReference>
<keyword evidence="5" id="KW-0418">Kinase</keyword>
<dbReference type="InterPro" id="IPR036890">
    <property type="entry name" value="HATPase_C_sf"/>
</dbReference>
<accession>A0ABP8KTR5</accession>
<dbReference type="PANTHER" id="PTHR43047:SF72">
    <property type="entry name" value="OSMOSENSING HISTIDINE PROTEIN KINASE SLN1"/>
    <property type="match status" value="1"/>
</dbReference>
<dbReference type="Gene3D" id="3.30.565.10">
    <property type="entry name" value="Histidine kinase-like ATPase, C-terminal domain"/>
    <property type="match status" value="1"/>
</dbReference>
<dbReference type="SUPFAM" id="SSF69322">
    <property type="entry name" value="Tricorn protease domain 2"/>
    <property type="match status" value="1"/>
</dbReference>
<dbReference type="CDD" id="cd17546">
    <property type="entry name" value="REC_hyHK_CKI1_RcsC-like"/>
    <property type="match status" value="1"/>
</dbReference>
<feature type="modified residue" description="4-aspartylphosphate" evidence="6">
    <location>
        <position position="1139"/>
    </location>
</feature>
<dbReference type="InterPro" id="IPR005467">
    <property type="entry name" value="His_kinase_dom"/>
</dbReference>
<evidence type="ECO:0000256" key="4">
    <source>
        <dbReference type="ARBA" id="ARBA00022679"/>
    </source>
</evidence>
<keyword evidence="3 6" id="KW-0597">Phosphoprotein</keyword>
<feature type="domain" description="Histidine kinase" evidence="8">
    <location>
        <begin position="847"/>
        <end position="1068"/>
    </location>
</feature>
<dbReference type="InterPro" id="IPR011123">
    <property type="entry name" value="Y_Y_Y"/>
</dbReference>
<dbReference type="SUPFAM" id="SSF63829">
    <property type="entry name" value="Calcium-dependent phosphotriesterase"/>
    <property type="match status" value="1"/>
</dbReference>
<organism evidence="10 11">
    <name type="scientific">Nibrella viscosa</name>
    <dbReference type="NCBI Taxonomy" id="1084524"/>
    <lineage>
        <taxon>Bacteria</taxon>
        <taxon>Pseudomonadati</taxon>
        <taxon>Bacteroidota</taxon>
        <taxon>Cytophagia</taxon>
        <taxon>Cytophagales</taxon>
        <taxon>Spirosomataceae</taxon>
        <taxon>Nibrella</taxon>
    </lineage>
</organism>
<evidence type="ECO:0000256" key="1">
    <source>
        <dbReference type="ARBA" id="ARBA00000085"/>
    </source>
</evidence>
<dbReference type="SMART" id="SM00448">
    <property type="entry name" value="REC"/>
    <property type="match status" value="1"/>
</dbReference>
<dbReference type="Gene3D" id="2.130.10.10">
    <property type="entry name" value="YVTN repeat-like/Quinoprotein amine dehydrogenase"/>
    <property type="match status" value="3"/>
</dbReference>
<dbReference type="Gene3D" id="3.40.50.2300">
    <property type="match status" value="1"/>
</dbReference>
<keyword evidence="7" id="KW-0732">Signal</keyword>
<sequence>MKKHYNRVLVFLFLSVWVARPAYGQETGIPFIQNYSPKEYKSHPENWAMTQDHRGILYIGNHNGILEYDGSDWRLIAVPGITVRSLGVDSIGTIYAGTHNDFGYLQNGKAGQKEFVSLAAQLPADERPIATVWRLYCTPTGVYFCTFKAIYRYRPGEPLRVWKTGGTFHLAHYAHNTLFVREEGVGLLRLSGNTPETEALALVPQGERFADLRIQSMLPYPDGRLLVVTFQDGLYLYDAPFLPGRRGGTSSARITVFPTGLNDWLRQNKVYTAIVVPDPISRQYRYALATLRGGMCLVNADGQLLHRIDEQTGLRKNTVHCLFVDRQHTLWAGLGSGLAKVEVNIPVTRFDASLNVKATVWKIIRHQGLLYIATNIGLYYLDKRRGSFVMIPGIDRPCWDLLPWGDALLVGGMGVIFRVGNQQVQEVIPVSGGNAYALTRPQADSTALMVAMFDGFELLRQRQGRWRSIGRIPAITGECWSIVEYPTNTVWVGTHLEGYYRIDFSDGVRTTAPVRKYGPTQGVRQLDWNYVFPASEGPFFVSKNHLYRYEPAADRFVETVRPGFDFRAPDRSSPYFAEDRRHTFWFSNPLGIVRPLRNGRVQWDTLSLMPIQRGGFAVYPEDNGIVWIGNDEGLYRYDGTRMATPPAFSALVREVRLPAVDSLLYVGGESSAGQSRRYELPFRYRTLAFRFAATSYVGEGGNEFQYKLDGNGLMPDDSVWSKWTRETKKEYTNLPPGQYTFHVRARDPYRQLSRESTFTFTILPPWYRTGWAYGLYVLLAGFGIYGLVTYYTRRLVDEKEKLENLVRARTTQVVRQKEELMEQAVKLNAAKEAAEAANQAKSEFLASMSHELRTPLNGILGFAQILQRDPSLTESQQKGVNVIRKSGEHLLTLINEVLDISKIEAQKLDIQVTAFSLPDTLANIANVFRARADEKGLAFTYRRQGTLPAMALGDEKRLIQVLNNLLNNAVKFTEQGQISFTVTSHETSTELYQVEFRVADTGIGIPPERLAEIFLPFHQIRQPKQFVEGIGLGLAIADKLVTLMGGTLTVDSKPGTGSTFSISLPMTAIQALPNGKTEQTITGYAGDRRSILIVDDKAENRLVLADLLASVGFTLAEAADGQEALQQIRQSAPDLVLMDLVMPHVNGFEAIRQMRKDPALAPVKIIALSANVFEQNQRRSFRAGFDDFVSKPVEVSELLHKIGEHLNLTWCYAPPVSRATVPALDGDGYGHSVQEDTLPPASAIEALNDLAMIGDIRGILDTLNALEREGPAYRKFVRELRKLSEEFNTKKIREYLKSCLETP</sequence>
<dbReference type="SUPFAM" id="SSF55874">
    <property type="entry name" value="ATPase domain of HSP90 chaperone/DNA topoisomerase II/histidine kinase"/>
    <property type="match status" value="1"/>
</dbReference>
<dbReference type="PRINTS" id="PR00344">
    <property type="entry name" value="BCTRLSENSOR"/>
</dbReference>
<evidence type="ECO:0000259" key="9">
    <source>
        <dbReference type="PROSITE" id="PS50110"/>
    </source>
</evidence>
<dbReference type="InterPro" id="IPR004358">
    <property type="entry name" value="Sig_transdc_His_kin-like_C"/>
</dbReference>
<dbReference type="PROSITE" id="PS50110">
    <property type="entry name" value="RESPONSE_REGULATORY"/>
    <property type="match status" value="1"/>
</dbReference>
<dbReference type="Gene3D" id="1.10.287.130">
    <property type="match status" value="1"/>
</dbReference>
<reference evidence="11" key="1">
    <citation type="journal article" date="2019" name="Int. J. Syst. Evol. Microbiol.">
        <title>The Global Catalogue of Microorganisms (GCM) 10K type strain sequencing project: providing services to taxonomists for standard genome sequencing and annotation.</title>
        <authorList>
            <consortium name="The Broad Institute Genomics Platform"/>
            <consortium name="The Broad Institute Genome Sequencing Center for Infectious Disease"/>
            <person name="Wu L."/>
            <person name="Ma J."/>
        </authorList>
    </citation>
    <scope>NUCLEOTIDE SEQUENCE [LARGE SCALE GENOMIC DNA]</scope>
    <source>
        <strain evidence="11">JCM 17925</strain>
    </source>
</reference>
<evidence type="ECO:0000256" key="5">
    <source>
        <dbReference type="ARBA" id="ARBA00022777"/>
    </source>
</evidence>
<feature type="signal peptide" evidence="7">
    <location>
        <begin position="1"/>
        <end position="24"/>
    </location>
</feature>
<dbReference type="InterPro" id="IPR015943">
    <property type="entry name" value="WD40/YVTN_repeat-like_dom_sf"/>
</dbReference>
<evidence type="ECO:0000313" key="10">
    <source>
        <dbReference type="EMBL" id="GAA4415743.1"/>
    </source>
</evidence>
<dbReference type="Pfam" id="PF02518">
    <property type="entry name" value="HATPase_c"/>
    <property type="match status" value="1"/>
</dbReference>
<dbReference type="InterPro" id="IPR003594">
    <property type="entry name" value="HATPase_dom"/>
</dbReference>
<dbReference type="Pfam" id="PF00512">
    <property type="entry name" value="HisKA"/>
    <property type="match status" value="1"/>
</dbReference>
<proteinExistence type="predicted"/>
<keyword evidence="11" id="KW-1185">Reference proteome</keyword>
<dbReference type="SUPFAM" id="SSF47384">
    <property type="entry name" value="Homodimeric domain of signal transducing histidine kinase"/>
    <property type="match status" value="1"/>
</dbReference>
<dbReference type="InterPro" id="IPR001789">
    <property type="entry name" value="Sig_transdc_resp-reg_receiver"/>
</dbReference>
<feature type="chain" id="PRO_5045117325" description="histidine kinase" evidence="7">
    <location>
        <begin position="25"/>
        <end position="1303"/>
    </location>
</feature>
<dbReference type="Pfam" id="PF07495">
    <property type="entry name" value="Y_Y_Y"/>
    <property type="match status" value="1"/>
</dbReference>
<dbReference type="SMART" id="SM00388">
    <property type="entry name" value="HisKA"/>
    <property type="match status" value="1"/>
</dbReference>
<protein>
    <recommendedName>
        <fullName evidence="2">histidine kinase</fullName>
        <ecNumber evidence="2">2.7.13.3</ecNumber>
    </recommendedName>
</protein>
<evidence type="ECO:0000259" key="8">
    <source>
        <dbReference type="PROSITE" id="PS50109"/>
    </source>
</evidence>
<dbReference type="Pfam" id="PF00072">
    <property type="entry name" value="Response_reg"/>
    <property type="match status" value="1"/>
</dbReference>
<dbReference type="GO" id="GO:0005524">
    <property type="term" value="F:ATP binding"/>
    <property type="evidence" value="ECO:0007669"/>
    <property type="project" value="UniProtKB-KW"/>
</dbReference>
<dbReference type="PROSITE" id="PS50109">
    <property type="entry name" value="HIS_KIN"/>
    <property type="match status" value="1"/>
</dbReference>
<dbReference type="PANTHER" id="PTHR43047">
    <property type="entry name" value="TWO-COMPONENT HISTIDINE PROTEIN KINASE"/>
    <property type="match status" value="1"/>
</dbReference>
<dbReference type="EC" id="2.7.13.3" evidence="2"/>
<dbReference type="Proteomes" id="UP001500936">
    <property type="component" value="Unassembled WGS sequence"/>
</dbReference>
<gene>
    <name evidence="10" type="ORF">GCM10023187_46510</name>
</gene>
<keyword evidence="10" id="KW-0067">ATP-binding</keyword>
<evidence type="ECO:0000256" key="3">
    <source>
        <dbReference type="ARBA" id="ARBA00022553"/>
    </source>
</evidence>
<dbReference type="EMBL" id="BAABHB010000013">
    <property type="protein sequence ID" value="GAA4415743.1"/>
    <property type="molecule type" value="Genomic_DNA"/>
</dbReference>
<dbReference type="InterPro" id="IPR011006">
    <property type="entry name" value="CheY-like_superfamily"/>
</dbReference>
<keyword evidence="4" id="KW-0808">Transferase</keyword>
<evidence type="ECO:0000256" key="6">
    <source>
        <dbReference type="PROSITE-ProRule" id="PRU00169"/>
    </source>
</evidence>
<name>A0ABP8KTR5_9BACT</name>
<evidence type="ECO:0000256" key="7">
    <source>
        <dbReference type="SAM" id="SignalP"/>
    </source>
</evidence>
<keyword evidence="10" id="KW-0547">Nucleotide-binding</keyword>
<dbReference type="RefSeq" id="WP_345270454.1">
    <property type="nucleotide sequence ID" value="NZ_BAABHB010000013.1"/>
</dbReference>
<evidence type="ECO:0000313" key="11">
    <source>
        <dbReference type="Proteomes" id="UP001500936"/>
    </source>
</evidence>
<dbReference type="SMART" id="SM00387">
    <property type="entry name" value="HATPase_c"/>
    <property type="match status" value="1"/>
</dbReference>
<evidence type="ECO:0000256" key="2">
    <source>
        <dbReference type="ARBA" id="ARBA00012438"/>
    </source>
</evidence>
<dbReference type="SUPFAM" id="SSF52172">
    <property type="entry name" value="CheY-like"/>
    <property type="match status" value="1"/>
</dbReference>